<dbReference type="OrthoDB" id="4899112at2759"/>
<evidence type="ECO:0000313" key="8">
    <source>
        <dbReference type="Proteomes" id="UP000240493"/>
    </source>
</evidence>
<name>A0A2T3YQH5_TRIA4</name>
<keyword evidence="4 6" id="KW-0472">Membrane</keyword>
<dbReference type="Proteomes" id="UP000240493">
    <property type="component" value="Unassembled WGS sequence"/>
</dbReference>
<sequence length="431" mass="46345">MAWTCPSTYTITTGISSGHISTSWACTATTSSNQNTQTTSSISSSSTTASITSTTKPSLPISDSPSGPTSASTEFSDTRTAYTTTEISATPIPTSSQIITPIRQHTGISTGATAGIAVGCAAAGLVIGLLASLLLLRRRKHREITHDVAIVAPKPSPLIHDIDSSSSGTGIQLSQYLLDGVPDQDIVSELQALGELICQHVEDNYTLQPVDANIQVLLQSLQRLELESKTSGLDTELMVSLSARSNTRYIALRCVIAAVIFASIDFHSVSHYSMLPRPAAEIILSMPAAEYGANNTLAFSQALSTWRRLSAFLLHSNRSQRTPLQMNQTTVATQAQRLTTSLVDFLGVFVRPGRESLQADHLREVITECAKFGYVLFSQPAEWKFNFEGTSMVNGNRHSVVVCPGLEKYSDHNGTPYTKLRRVAAPVEVAV</sequence>
<comment type="subcellular location">
    <subcellularLocation>
        <location evidence="1">Membrane</location>
        <topology evidence="1">Single-pass membrane protein</topology>
    </subcellularLocation>
</comment>
<feature type="transmembrane region" description="Helical" evidence="6">
    <location>
        <begin position="114"/>
        <end position="136"/>
    </location>
</feature>
<feature type="transmembrane region" description="Helical" evidence="6">
    <location>
        <begin position="250"/>
        <end position="269"/>
    </location>
</feature>
<reference evidence="7 8" key="1">
    <citation type="submission" date="2016-07" db="EMBL/GenBank/DDBJ databases">
        <title>Multiple horizontal gene transfer events from other fungi enriched the ability of initially mycotrophic Trichoderma (Ascomycota) to feed on dead plant biomass.</title>
        <authorList>
            <consortium name="DOE Joint Genome Institute"/>
            <person name="Aerts A."/>
            <person name="Atanasova L."/>
            <person name="Chenthamara K."/>
            <person name="Zhang J."/>
            <person name="Grujic M."/>
            <person name="Henrissat B."/>
            <person name="Kuo A."/>
            <person name="Salamov A."/>
            <person name="Lipzen A."/>
            <person name="Labutti K."/>
            <person name="Barry K."/>
            <person name="Miao Y."/>
            <person name="Rahimi M.J."/>
            <person name="Shen Q."/>
            <person name="Grigoriev I.V."/>
            <person name="Kubicek C.P."/>
            <person name="Druzhinina I.S."/>
        </authorList>
    </citation>
    <scope>NUCLEOTIDE SEQUENCE [LARGE SCALE GENOMIC DNA]</scope>
    <source>
        <strain evidence="7 8">CBS 433.97</strain>
    </source>
</reference>
<gene>
    <name evidence="7" type="ORF">M441DRAFT_154921</name>
</gene>
<keyword evidence="3 6" id="KW-1133">Transmembrane helix</keyword>
<dbReference type="GO" id="GO:0016020">
    <property type="term" value="C:membrane"/>
    <property type="evidence" value="ECO:0007669"/>
    <property type="project" value="UniProtKB-SubCell"/>
</dbReference>
<organism evidence="7 8">
    <name type="scientific">Trichoderma asperellum (strain ATCC 204424 / CBS 433.97 / NBRC 101777)</name>
    <dbReference type="NCBI Taxonomy" id="1042311"/>
    <lineage>
        <taxon>Eukaryota</taxon>
        <taxon>Fungi</taxon>
        <taxon>Dikarya</taxon>
        <taxon>Ascomycota</taxon>
        <taxon>Pezizomycotina</taxon>
        <taxon>Sordariomycetes</taxon>
        <taxon>Hypocreomycetidae</taxon>
        <taxon>Hypocreales</taxon>
        <taxon>Hypocreaceae</taxon>
        <taxon>Trichoderma</taxon>
    </lineage>
</organism>
<protein>
    <submittedName>
        <fullName evidence="7">Uncharacterized protein</fullName>
    </submittedName>
</protein>
<feature type="region of interest" description="Disordered" evidence="5">
    <location>
        <begin position="31"/>
        <end position="78"/>
    </location>
</feature>
<keyword evidence="2 6" id="KW-0812">Transmembrane</keyword>
<feature type="compositionally biased region" description="Low complexity" evidence="5">
    <location>
        <begin position="31"/>
        <end position="55"/>
    </location>
</feature>
<evidence type="ECO:0000313" key="7">
    <source>
        <dbReference type="EMBL" id="PTB34767.1"/>
    </source>
</evidence>
<proteinExistence type="predicted"/>
<dbReference type="EMBL" id="KZ679301">
    <property type="protein sequence ID" value="PTB34767.1"/>
    <property type="molecule type" value="Genomic_DNA"/>
</dbReference>
<keyword evidence="8" id="KW-1185">Reference proteome</keyword>
<evidence type="ECO:0000256" key="6">
    <source>
        <dbReference type="SAM" id="Phobius"/>
    </source>
</evidence>
<evidence type="ECO:0000256" key="3">
    <source>
        <dbReference type="ARBA" id="ARBA00022989"/>
    </source>
</evidence>
<feature type="compositionally biased region" description="Polar residues" evidence="5">
    <location>
        <begin position="61"/>
        <end position="78"/>
    </location>
</feature>
<dbReference type="GO" id="GO:0071944">
    <property type="term" value="C:cell periphery"/>
    <property type="evidence" value="ECO:0007669"/>
    <property type="project" value="UniProtKB-ARBA"/>
</dbReference>
<evidence type="ECO:0000256" key="4">
    <source>
        <dbReference type="ARBA" id="ARBA00023136"/>
    </source>
</evidence>
<evidence type="ECO:0000256" key="2">
    <source>
        <dbReference type="ARBA" id="ARBA00022692"/>
    </source>
</evidence>
<dbReference type="AlphaFoldDB" id="A0A2T3YQH5"/>
<accession>A0A2T3YQH5</accession>
<evidence type="ECO:0000256" key="1">
    <source>
        <dbReference type="ARBA" id="ARBA00004167"/>
    </source>
</evidence>
<dbReference type="InterPro" id="IPR051694">
    <property type="entry name" value="Immunoregulatory_rcpt-like"/>
</dbReference>
<dbReference type="PANTHER" id="PTHR15549">
    <property type="entry name" value="PAIRED IMMUNOGLOBULIN-LIKE TYPE 2 RECEPTOR"/>
    <property type="match status" value="1"/>
</dbReference>
<evidence type="ECO:0000256" key="5">
    <source>
        <dbReference type="SAM" id="MobiDB-lite"/>
    </source>
</evidence>